<comment type="caution">
    <text evidence="5">The sequence shown here is derived from an EMBL/GenBank/DDBJ whole genome shotgun (WGS) entry which is preliminary data.</text>
</comment>
<dbReference type="InterPro" id="IPR009057">
    <property type="entry name" value="Homeodomain-like_sf"/>
</dbReference>
<dbReference type="GO" id="GO:0043565">
    <property type="term" value="F:sequence-specific DNA binding"/>
    <property type="evidence" value="ECO:0007669"/>
    <property type="project" value="InterPro"/>
</dbReference>
<dbReference type="RefSeq" id="WP_154280545.1">
    <property type="nucleotide sequence ID" value="NZ_JBHUJQ010000001.1"/>
</dbReference>
<feature type="domain" description="HTH araC/xylS-type" evidence="4">
    <location>
        <begin position="189"/>
        <end position="287"/>
    </location>
</feature>
<protein>
    <submittedName>
        <fullName evidence="5">Helix-turn-helix domain-containing protein</fullName>
    </submittedName>
</protein>
<keyword evidence="2" id="KW-0238">DNA-binding</keyword>
<dbReference type="PANTHER" id="PTHR43280:SF2">
    <property type="entry name" value="HTH-TYPE TRANSCRIPTIONAL REGULATOR EXSA"/>
    <property type="match status" value="1"/>
</dbReference>
<name>A0A7K0FXK3_9SPHI</name>
<proteinExistence type="predicted"/>
<dbReference type="GO" id="GO:0003700">
    <property type="term" value="F:DNA-binding transcription factor activity"/>
    <property type="evidence" value="ECO:0007669"/>
    <property type="project" value="InterPro"/>
</dbReference>
<organism evidence="5 6">
    <name type="scientific">Pedobacter petrophilus</name>
    <dbReference type="NCBI Taxonomy" id="1908241"/>
    <lineage>
        <taxon>Bacteria</taxon>
        <taxon>Pseudomonadati</taxon>
        <taxon>Bacteroidota</taxon>
        <taxon>Sphingobacteriia</taxon>
        <taxon>Sphingobacteriales</taxon>
        <taxon>Sphingobacteriaceae</taxon>
        <taxon>Pedobacter</taxon>
    </lineage>
</organism>
<keyword evidence="3" id="KW-0804">Transcription</keyword>
<evidence type="ECO:0000313" key="6">
    <source>
        <dbReference type="Proteomes" id="UP000487757"/>
    </source>
</evidence>
<dbReference type="SMART" id="SM00342">
    <property type="entry name" value="HTH_ARAC"/>
    <property type="match status" value="1"/>
</dbReference>
<evidence type="ECO:0000256" key="1">
    <source>
        <dbReference type="ARBA" id="ARBA00023015"/>
    </source>
</evidence>
<evidence type="ECO:0000256" key="3">
    <source>
        <dbReference type="ARBA" id="ARBA00023163"/>
    </source>
</evidence>
<accession>A0A7K0FXK3</accession>
<dbReference type="SUPFAM" id="SSF46689">
    <property type="entry name" value="Homeodomain-like"/>
    <property type="match status" value="2"/>
</dbReference>
<dbReference type="AlphaFoldDB" id="A0A7K0FXK3"/>
<keyword evidence="1" id="KW-0805">Transcription regulation</keyword>
<gene>
    <name evidence="5" type="ORF">GJU39_09470</name>
</gene>
<dbReference type="Proteomes" id="UP000487757">
    <property type="component" value="Unassembled WGS sequence"/>
</dbReference>
<dbReference type="Gene3D" id="1.10.10.60">
    <property type="entry name" value="Homeodomain-like"/>
    <property type="match status" value="2"/>
</dbReference>
<dbReference type="PROSITE" id="PS01124">
    <property type="entry name" value="HTH_ARAC_FAMILY_2"/>
    <property type="match status" value="1"/>
</dbReference>
<dbReference type="Pfam" id="PF12833">
    <property type="entry name" value="HTH_18"/>
    <property type="match status" value="1"/>
</dbReference>
<evidence type="ECO:0000313" key="5">
    <source>
        <dbReference type="EMBL" id="MRX76318.1"/>
    </source>
</evidence>
<dbReference type="PANTHER" id="PTHR43280">
    <property type="entry name" value="ARAC-FAMILY TRANSCRIPTIONAL REGULATOR"/>
    <property type="match status" value="1"/>
</dbReference>
<dbReference type="EMBL" id="WKKH01000011">
    <property type="protein sequence ID" value="MRX76318.1"/>
    <property type="molecule type" value="Genomic_DNA"/>
</dbReference>
<keyword evidence="6" id="KW-1185">Reference proteome</keyword>
<dbReference type="InterPro" id="IPR018060">
    <property type="entry name" value="HTH_AraC"/>
</dbReference>
<dbReference type="OrthoDB" id="1007602at2"/>
<sequence>MNKGLIKHSFQLLNADYVKLNKKWNFRNVISPYYRLYYIDEGEGVIADQNGGLTLRPGYLYIVPSFTLCNLSCNCFLSQYFIQFFEESPDGISLFANCRKILEVEANADDIANFKRIIAINPGRGINRSDNPLVYEKDIYYKEYTELNNLQSIATQYETQGIILQLISKFLKPEIFQNDQITVTPSVVMDAISYIQINLSAALKVSQLASRANLNTDYFSRIFHRYTGQSPLNYILQKRIERAQYLIITTNKQQDAIAEMTGFDNAQYFSRVFKRLTGLTPGAYKTQNRTLNLMG</sequence>
<evidence type="ECO:0000259" key="4">
    <source>
        <dbReference type="PROSITE" id="PS01124"/>
    </source>
</evidence>
<evidence type="ECO:0000256" key="2">
    <source>
        <dbReference type="ARBA" id="ARBA00023125"/>
    </source>
</evidence>
<reference evidence="5 6" key="1">
    <citation type="submission" date="2019-11" db="EMBL/GenBank/DDBJ databases">
        <title>Pedobacter petrophilus genome.</title>
        <authorList>
            <person name="Feldbauer M.J."/>
            <person name="Newman J.D."/>
        </authorList>
    </citation>
    <scope>NUCLEOTIDE SEQUENCE [LARGE SCALE GENOMIC DNA]</scope>
    <source>
        <strain evidence="5 6">LMG 29686</strain>
    </source>
</reference>